<dbReference type="InterPro" id="IPR006759">
    <property type="entry name" value="Glyco_transf_54"/>
</dbReference>
<name>A0A016WFX4_9BILA</name>
<protein>
    <recommendedName>
        <fullName evidence="4">Hexosyltransferase</fullName>
    </recommendedName>
</protein>
<feature type="transmembrane region" description="Helical" evidence="1">
    <location>
        <begin position="7"/>
        <end position="29"/>
    </location>
</feature>
<dbReference type="Proteomes" id="UP000024635">
    <property type="component" value="Unassembled WGS sequence"/>
</dbReference>
<dbReference type="OrthoDB" id="2016523at2759"/>
<dbReference type="STRING" id="53326.A0A016WFX4"/>
<keyword evidence="3" id="KW-1185">Reference proteome</keyword>
<dbReference type="PANTHER" id="PTHR12062:SF9">
    <property type="entry name" value="ALPHA-1,3-MANNOSYL-GLYCOPROTEIN 4-BETA-N-ACETYLGLUCOSAMINYLTRANSFERASE A, ISOFORM A"/>
    <property type="match status" value="1"/>
</dbReference>
<evidence type="ECO:0008006" key="4">
    <source>
        <dbReference type="Google" id="ProtNLM"/>
    </source>
</evidence>
<sequence>MRTIARISVAIFALLASTVNIYMLVFMYGKEGNSTSILSSLNSLHQPPRGGRAQRLKAKPCLIDRQNEELTLWSGILDFFPDLRNLSQNDLQPVLLTPRSHVRKKLMVGIPVAKRSKDYTVATLSSLFAELDDNYREDIVFLVMFATTEEQFIQNRTKEMEERFSDEISTGILECYVVCIHQRPRSGLLEFSCDGISGERADPQCTPTENRMFADVPAAGCILLLWAA</sequence>
<organism evidence="2 3">
    <name type="scientific">Ancylostoma ceylanicum</name>
    <dbReference type="NCBI Taxonomy" id="53326"/>
    <lineage>
        <taxon>Eukaryota</taxon>
        <taxon>Metazoa</taxon>
        <taxon>Ecdysozoa</taxon>
        <taxon>Nematoda</taxon>
        <taxon>Chromadorea</taxon>
        <taxon>Rhabditida</taxon>
        <taxon>Rhabditina</taxon>
        <taxon>Rhabditomorpha</taxon>
        <taxon>Strongyloidea</taxon>
        <taxon>Ancylostomatidae</taxon>
        <taxon>Ancylostomatinae</taxon>
        <taxon>Ancylostoma</taxon>
    </lineage>
</organism>
<gene>
    <name evidence="2" type="primary">Acey_s0713.g1745</name>
    <name evidence="2" type="ORF">Y032_0713g1745</name>
</gene>
<keyword evidence="1" id="KW-0472">Membrane</keyword>
<dbReference type="GO" id="GO:0005783">
    <property type="term" value="C:endoplasmic reticulum"/>
    <property type="evidence" value="ECO:0007669"/>
    <property type="project" value="TreeGrafter"/>
</dbReference>
<dbReference type="EMBL" id="JARK01000313">
    <property type="protein sequence ID" value="EYC38496.1"/>
    <property type="molecule type" value="Genomic_DNA"/>
</dbReference>
<accession>A0A016WFX4</accession>
<evidence type="ECO:0000313" key="2">
    <source>
        <dbReference type="EMBL" id="EYC38496.1"/>
    </source>
</evidence>
<keyword evidence="1" id="KW-1133">Transmembrane helix</keyword>
<reference evidence="3" key="1">
    <citation type="journal article" date="2015" name="Nat. Genet.">
        <title>The genome and transcriptome of the zoonotic hookworm Ancylostoma ceylanicum identify infection-specific gene families.</title>
        <authorList>
            <person name="Schwarz E.M."/>
            <person name="Hu Y."/>
            <person name="Antoshechkin I."/>
            <person name="Miller M.M."/>
            <person name="Sternberg P.W."/>
            <person name="Aroian R.V."/>
        </authorList>
    </citation>
    <scope>NUCLEOTIDE SEQUENCE</scope>
    <source>
        <strain evidence="3">HY135</strain>
    </source>
</reference>
<evidence type="ECO:0000256" key="1">
    <source>
        <dbReference type="SAM" id="Phobius"/>
    </source>
</evidence>
<dbReference type="GO" id="GO:0005793">
    <property type="term" value="C:endoplasmic reticulum-Golgi intermediate compartment"/>
    <property type="evidence" value="ECO:0007669"/>
    <property type="project" value="TreeGrafter"/>
</dbReference>
<keyword evidence="1" id="KW-0812">Transmembrane</keyword>
<proteinExistence type="predicted"/>
<dbReference type="PANTHER" id="PTHR12062">
    <property type="entry name" value="N-ACETYLGLUCOSAMINYLTRANSFERASE VI"/>
    <property type="match status" value="1"/>
</dbReference>
<dbReference type="AlphaFoldDB" id="A0A016WFX4"/>
<evidence type="ECO:0000313" key="3">
    <source>
        <dbReference type="Proteomes" id="UP000024635"/>
    </source>
</evidence>
<dbReference type="GO" id="GO:0006487">
    <property type="term" value="P:protein N-linked glycosylation"/>
    <property type="evidence" value="ECO:0007669"/>
    <property type="project" value="TreeGrafter"/>
</dbReference>
<dbReference type="GO" id="GO:0008375">
    <property type="term" value="F:acetylglucosaminyltransferase activity"/>
    <property type="evidence" value="ECO:0007669"/>
    <property type="project" value="TreeGrafter"/>
</dbReference>
<dbReference type="GO" id="GO:0005795">
    <property type="term" value="C:Golgi stack"/>
    <property type="evidence" value="ECO:0007669"/>
    <property type="project" value="TreeGrafter"/>
</dbReference>
<comment type="caution">
    <text evidence="2">The sequence shown here is derived from an EMBL/GenBank/DDBJ whole genome shotgun (WGS) entry which is preliminary data.</text>
</comment>